<feature type="compositionally biased region" description="Basic and acidic residues" evidence="1">
    <location>
        <begin position="113"/>
        <end position="124"/>
    </location>
</feature>
<feature type="region of interest" description="Disordered" evidence="1">
    <location>
        <begin position="104"/>
        <end position="124"/>
    </location>
</feature>
<evidence type="ECO:0000313" key="2">
    <source>
        <dbReference type="EMBL" id="MFC7669300.1"/>
    </source>
</evidence>
<dbReference type="Proteomes" id="UP001596513">
    <property type="component" value="Unassembled WGS sequence"/>
</dbReference>
<accession>A0ABW2U7Q1</accession>
<proteinExistence type="predicted"/>
<sequence length="142" mass="14540">MLALVGKDAISAEEAIAANTELAEAGIKGAQLINEATFTELTEKAGRVDTAEQAATEAQETITATTEALTAAGVDSVSALVAERDAYKVKADKYDLKPGASHSAAVLPAGTSDVEKGEPDAHQEAIDSLPHNKALSGHPLFG</sequence>
<dbReference type="EMBL" id="JBHTEK010000001">
    <property type="protein sequence ID" value="MFC7669300.1"/>
    <property type="molecule type" value="Genomic_DNA"/>
</dbReference>
<dbReference type="RefSeq" id="WP_380204810.1">
    <property type="nucleotide sequence ID" value="NZ_JBHTEK010000001.1"/>
</dbReference>
<comment type="caution">
    <text evidence="2">The sequence shown here is derived from an EMBL/GenBank/DDBJ whole genome shotgun (WGS) entry which is preliminary data.</text>
</comment>
<keyword evidence="3" id="KW-1185">Reference proteome</keyword>
<organism evidence="2 3">
    <name type="scientific">Hymenobacter humi</name>
    <dbReference type="NCBI Taxonomy" id="1411620"/>
    <lineage>
        <taxon>Bacteria</taxon>
        <taxon>Pseudomonadati</taxon>
        <taxon>Bacteroidota</taxon>
        <taxon>Cytophagia</taxon>
        <taxon>Cytophagales</taxon>
        <taxon>Hymenobacteraceae</taxon>
        <taxon>Hymenobacter</taxon>
    </lineage>
</organism>
<protein>
    <submittedName>
        <fullName evidence="2">Uncharacterized protein</fullName>
    </submittedName>
</protein>
<name>A0ABW2U7Q1_9BACT</name>
<evidence type="ECO:0000313" key="3">
    <source>
        <dbReference type="Proteomes" id="UP001596513"/>
    </source>
</evidence>
<reference evidence="3" key="1">
    <citation type="journal article" date="2019" name="Int. J. Syst. Evol. Microbiol.">
        <title>The Global Catalogue of Microorganisms (GCM) 10K type strain sequencing project: providing services to taxonomists for standard genome sequencing and annotation.</title>
        <authorList>
            <consortium name="The Broad Institute Genomics Platform"/>
            <consortium name="The Broad Institute Genome Sequencing Center for Infectious Disease"/>
            <person name="Wu L."/>
            <person name="Ma J."/>
        </authorList>
    </citation>
    <scope>NUCLEOTIDE SEQUENCE [LARGE SCALE GENOMIC DNA]</scope>
    <source>
        <strain evidence="3">JCM 19635</strain>
    </source>
</reference>
<gene>
    <name evidence="2" type="ORF">ACFQT0_19525</name>
</gene>
<evidence type="ECO:0000256" key="1">
    <source>
        <dbReference type="SAM" id="MobiDB-lite"/>
    </source>
</evidence>